<keyword evidence="3" id="KW-0808">Transferase</keyword>
<keyword evidence="10" id="KW-1185">Reference proteome</keyword>
<dbReference type="PANTHER" id="PTHR23117">
    <property type="entry name" value="GUANYLATE KINASE-RELATED"/>
    <property type="match status" value="1"/>
</dbReference>
<dbReference type="Proteomes" id="UP000092730">
    <property type="component" value="Chromosome 2"/>
</dbReference>
<dbReference type="InterPro" id="IPR008144">
    <property type="entry name" value="Guanylate_kin-like_dom"/>
</dbReference>
<evidence type="ECO:0000256" key="4">
    <source>
        <dbReference type="ARBA" id="ARBA00022741"/>
    </source>
</evidence>
<dbReference type="PROSITE" id="PS50052">
    <property type="entry name" value="GUANYLATE_KINASE_2"/>
    <property type="match status" value="1"/>
</dbReference>
<proteinExistence type="inferred from homology"/>
<evidence type="ECO:0000313" key="8">
    <source>
        <dbReference type="EMBL" id="OCF27841.1"/>
    </source>
</evidence>
<dbReference type="InterPro" id="IPR008145">
    <property type="entry name" value="GK/Ca_channel_bsu"/>
</dbReference>
<evidence type="ECO:0000256" key="2">
    <source>
        <dbReference type="ARBA" id="ARBA00012961"/>
    </source>
</evidence>
<dbReference type="STRING" id="1296100.A0A1B9GA18"/>
<feature type="domain" description="Guanylate kinase-like" evidence="7">
    <location>
        <begin position="14"/>
        <end position="199"/>
    </location>
</feature>
<dbReference type="GO" id="GO:0005524">
    <property type="term" value="F:ATP binding"/>
    <property type="evidence" value="ECO:0007669"/>
    <property type="project" value="UniProtKB-KW"/>
</dbReference>
<name>A0A1B9GA18_9TREE</name>
<reference evidence="9" key="2">
    <citation type="submission" date="2013-07" db="EMBL/GenBank/DDBJ databases">
        <authorList>
            <consortium name="The Broad Institute Genome Sequencing Platform"/>
            <person name="Cuomo C."/>
            <person name="Litvintseva A."/>
            <person name="Chen Y."/>
            <person name="Heitman J."/>
            <person name="Sun S."/>
            <person name="Springer D."/>
            <person name="Dromer F."/>
            <person name="Young S.K."/>
            <person name="Zeng Q."/>
            <person name="Gargeya S."/>
            <person name="Fitzgerald M."/>
            <person name="Abouelleil A."/>
            <person name="Alvarado L."/>
            <person name="Berlin A.M."/>
            <person name="Chapman S.B."/>
            <person name="Dewar J."/>
            <person name="Goldberg J."/>
            <person name="Griggs A."/>
            <person name="Gujja S."/>
            <person name="Hansen M."/>
            <person name="Howarth C."/>
            <person name="Imamovic A."/>
            <person name="Larimer J."/>
            <person name="McCowan C."/>
            <person name="Murphy C."/>
            <person name="Pearson M."/>
            <person name="Priest M."/>
            <person name="Roberts A."/>
            <person name="Saif S."/>
            <person name="Shea T."/>
            <person name="Sykes S."/>
            <person name="Wortman J."/>
            <person name="Nusbaum C."/>
            <person name="Birren B."/>
        </authorList>
    </citation>
    <scope>NUCLEOTIDE SEQUENCE</scope>
    <source>
        <strain evidence="9">CBS 10118</strain>
    </source>
</reference>
<dbReference type="OrthoDB" id="6334211at2759"/>
<dbReference type="GeneID" id="30207089"/>
<evidence type="ECO:0000313" key="10">
    <source>
        <dbReference type="Proteomes" id="UP000092730"/>
    </source>
</evidence>
<reference evidence="8" key="3">
    <citation type="submission" date="2014-01" db="EMBL/GenBank/DDBJ databases">
        <title>Evolution of pathogenesis and genome organization in the Tremellales.</title>
        <authorList>
            <person name="Cuomo C."/>
            <person name="Litvintseva A."/>
            <person name="Heitman J."/>
            <person name="Chen Y."/>
            <person name="Sun S."/>
            <person name="Springer D."/>
            <person name="Dromer F."/>
            <person name="Young S."/>
            <person name="Zeng Q."/>
            <person name="Chapman S."/>
            <person name="Gujja S."/>
            <person name="Saif S."/>
            <person name="Birren B."/>
        </authorList>
    </citation>
    <scope>NUCLEOTIDE SEQUENCE</scope>
    <source>
        <strain evidence="8">CBS 10118</strain>
    </source>
</reference>
<dbReference type="AlphaFoldDB" id="A0A1B9GA18"/>
<dbReference type="EMBL" id="KI894019">
    <property type="protein sequence ID" value="OCF27841.1"/>
    <property type="molecule type" value="Genomic_DNA"/>
</dbReference>
<dbReference type="Gene3D" id="3.40.50.300">
    <property type="entry name" value="P-loop containing nucleotide triphosphate hydrolases"/>
    <property type="match status" value="1"/>
</dbReference>
<keyword evidence="6" id="KW-0067">ATP-binding</keyword>
<dbReference type="Gene3D" id="3.30.63.10">
    <property type="entry name" value="Guanylate Kinase phosphate binding domain"/>
    <property type="match status" value="1"/>
</dbReference>
<dbReference type="SUPFAM" id="SSF52540">
    <property type="entry name" value="P-loop containing nucleoside triphosphate hydrolases"/>
    <property type="match status" value="1"/>
</dbReference>
<dbReference type="CDD" id="cd00071">
    <property type="entry name" value="GMPK"/>
    <property type="match status" value="1"/>
</dbReference>
<evidence type="ECO:0000313" key="9">
    <source>
        <dbReference type="EMBL" id="WVW81981.1"/>
    </source>
</evidence>
<dbReference type="FunFam" id="3.30.63.10:FF:000002">
    <property type="entry name" value="Guanylate kinase 1"/>
    <property type="match status" value="1"/>
</dbReference>
<evidence type="ECO:0000256" key="3">
    <source>
        <dbReference type="ARBA" id="ARBA00022679"/>
    </source>
</evidence>
<dbReference type="Pfam" id="PF00625">
    <property type="entry name" value="Guanylate_kin"/>
    <property type="match status" value="1"/>
</dbReference>
<dbReference type="GO" id="GO:0005829">
    <property type="term" value="C:cytosol"/>
    <property type="evidence" value="ECO:0007669"/>
    <property type="project" value="TreeGrafter"/>
</dbReference>
<dbReference type="GO" id="GO:0004385">
    <property type="term" value="F:GMP kinase activity"/>
    <property type="evidence" value="ECO:0007669"/>
    <property type="project" value="UniProtKB-EC"/>
</dbReference>
<gene>
    <name evidence="8" type="ORF">I302_02690</name>
    <name evidence="9" type="ORF">I302_103985</name>
</gene>
<dbReference type="RefSeq" id="XP_019048911.1">
    <property type="nucleotide sequence ID" value="XM_019189349.1"/>
</dbReference>
<accession>A0A1B9GA18</accession>
<dbReference type="NCBIfam" id="TIGR03263">
    <property type="entry name" value="guanyl_kin"/>
    <property type="match status" value="1"/>
</dbReference>
<organism evidence="8">
    <name type="scientific">Kwoniella bestiolae CBS 10118</name>
    <dbReference type="NCBI Taxonomy" id="1296100"/>
    <lineage>
        <taxon>Eukaryota</taxon>
        <taxon>Fungi</taxon>
        <taxon>Dikarya</taxon>
        <taxon>Basidiomycota</taxon>
        <taxon>Agaricomycotina</taxon>
        <taxon>Tremellomycetes</taxon>
        <taxon>Tremellales</taxon>
        <taxon>Cryptococcaceae</taxon>
        <taxon>Kwoniella</taxon>
    </lineage>
</organism>
<reference evidence="8" key="1">
    <citation type="submission" date="2013-07" db="EMBL/GenBank/DDBJ databases">
        <title>The Genome Sequence of Cryptococcus bestiolae CBS10118.</title>
        <authorList>
            <consortium name="The Broad Institute Genome Sequencing Platform"/>
            <person name="Cuomo C."/>
            <person name="Litvintseva A."/>
            <person name="Chen Y."/>
            <person name="Heitman J."/>
            <person name="Sun S."/>
            <person name="Springer D."/>
            <person name="Dromer F."/>
            <person name="Young S.K."/>
            <person name="Zeng Q."/>
            <person name="Gargeya S."/>
            <person name="Fitzgerald M."/>
            <person name="Abouelleil A."/>
            <person name="Alvarado L."/>
            <person name="Berlin A.M."/>
            <person name="Chapman S.B."/>
            <person name="Dewar J."/>
            <person name="Goldberg J."/>
            <person name="Griggs A."/>
            <person name="Gujja S."/>
            <person name="Hansen M."/>
            <person name="Howarth C."/>
            <person name="Imamovic A."/>
            <person name="Larimer J."/>
            <person name="McCowan C."/>
            <person name="Murphy C."/>
            <person name="Pearson M."/>
            <person name="Priest M."/>
            <person name="Roberts A."/>
            <person name="Saif S."/>
            <person name="Shea T."/>
            <person name="Sykes S."/>
            <person name="Wortman J."/>
            <person name="Nusbaum C."/>
            <person name="Birren B."/>
        </authorList>
    </citation>
    <scope>NUCLEOTIDE SEQUENCE [LARGE SCALE GENOMIC DNA]</scope>
    <source>
        <strain evidence="8">CBS 10118</strain>
    </source>
</reference>
<comment type="similarity">
    <text evidence="1">Belongs to the guanylate kinase family.</text>
</comment>
<dbReference type="InterPro" id="IPR017665">
    <property type="entry name" value="Guanylate_kinase"/>
</dbReference>
<sequence>MSGAQTPINPEVLNRPLVCCGPSGTGKSTLLNKLFADHPGQFGFSVSHTTRNPRAGEENGREYHFVSREEFMRRVDNGEFLEWAEFGGNCYGTTFAALTALHPKRCILDIELQGVLQLRSKAPLQSPPLNPVYLFLAPPTIAELKKRLSGRGTETDASIRKRLDAAKKEIEYAQEGKHDIYLVNTDLGVAGDKLEKVAMGYNGWEECGDKLPDFDVKELE</sequence>
<dbReference type="PROSITE" id="PS00856">
    <property type="entry name" value="GUANYLATE_KINASE_1"/>
    <property type="match status" value="1"/>
</dbReference>
<dbReference type="SMART" id="SM00072">
    <property type="entry name" value="GuKc"/>
    <property type="match status" value="1"/>
</dbReference>
<reference evidence="9" key="4">
    <citation type="submission" date="2024-02" db="EMBL/GenBank/DDBJ databases">
        <title>Comparative genomics of Cryptococcus and Kwoniella reveals pathogenesis evolution and contrasting modes of karyotype evolution via chromosome fusion or intercentromeric recombination.</title>
        <authorList>
            <person name="Coelho M.A."/>
            <person name="David-Palma M."/>
            <person name="Shea T."/>
            <person name="Bowers K."/>
            <person name="McGinley-Smith S."/>
            <person name="Mohammad A.W."/>
            <person name="Gnirke A."/>
            <person name="Yurkov A.M."/>
            <person name="Nowrousian M."/>
            <person name="Sun S."/>
            <person name="Cuomo C.A."/>
            <person name="Heitman J."/>
        </authorList>
    </citation>
    <scope>NUCLEOTIDE SEQUENCE</scope>
    <source>
        <strain evidence="9">CBS 10118</strain>
    </source>
</reference>
<keyword evidence="4" id="KW-0547">Nucleotide-binding</keyword>
<dbReference type="EMBL" id="CP144542">
    <property type="protein sequence ID" value="WVW81981.1"/>
    <property type="molecule type" value="Genomic_DNA"/>
</dbReference>
<dbReference type="KEGG" id="kbi:30207089"/>
<dbReference type="EC" id="2.7.4.8" evidence="2"/>
<keyword evidence="5 8" id="KW-0418">Kinase</keyword>
<dbReference type="VEuPathDB" id="FungiDB:I302_02690"/>
<dbReference type="InterPro" id="IPR027417">
    <property type="entry name" value="P-loop_NTPase"/>
</dbReference>
<dbReference type="InterPro" id="IPR020590">
    <property type="entry name" value="Guanylate_kinase_CS"/>
</dbReference>
<evidence type="ECO:0000256" key="5">
    <source>
        <dbReference type="ARBA" id="ARBA00022777"/>
    </source>
</evidence>
<evidence type="ECO:0000256" key="1">
    <source>
        <dbReference type="ARBA" id="ARBA00005790"/>
    </source>
</evidence>
<dbReference type="PANTHER" id="PTHR23117:SF13">
    <property type="entry name" value="GUANYLATE KINASE"/>
    <property type="match status" value="1"/>
</dbReference>
<evidence type="ECO:0000256" key="6">
    <source>
        <dbReference type="ARBA" id="ARBA00022840"/>
    </source>
</evidence>
<evidence type="ECO:0000259" key="7">
    <source>
        <dbReference type="PROSITE" id="PS50052"/>
    </source>
</evidence>
<protein>
    <recommendedName>
        <fullName evidence="2">guanylate kinase</fullName>
        <ecNumber evidence="2">2.7.4.8</ecNumber>
    </recommendedName>
</protein>